<accession>A0A8X8WFZ9</accession>
<dbReference type="EMBL" id="PNBA02000018">
    <property type="protein sequence ID" value="KAG6393301.1"/>
    <property type="molecule type" value="Genomic_DNA"/>
</dbReference>
<reference evidence="2" key="2">
    <citation type="submission" date="2020-08" db="EMBL/GenBank/DDBJ databases">
        <title>Plant Genome Project.</title>
        <authorList>
            <person name="Zhang R.-G."/>
        </authorList>
    </citation>
    <scope>NUCLEOTIDE SEQUENCE</scope>
    <source>
        <strain evidence="2">Huo1</strain>
        <tissue evidence="2">Leaf</tissue>
    </source>
</reference>
<sequence>MEELLISPIPKEKAKKMHQHLPSYQTSFIVTTNKKVAANSALRQLLTYGAGKNGNGATEAYATGARDGAGLLFFRGGEDSVSSPSKEEDSVDSAN</sequence>
<comment type="caution">
    <text evidence="2">The sequence shown here is derived from an EMBL/GenBank/DDBJ whole genome shotgun (WGS) entry which is preliminary data.</text>
</comment>
<keyword evidence="3" id="KW-1185">Reference proteome</keyword>
<reference evidence="2" key="1">
    <citation type="submission" date="2018-01" db="EMBL/GenBank/DDBJ databases">
        <authorList>
            <person name="Mao J.F."/>
        </authorList>
    </citation>
    <scope>NUCLEOTIDE SEQUENCE</scope>
    <source>
        <strain evidence="2">Huo1</strain>
        <tissue evidence="2">Leaf</tissue>
    </source>
</reference>
<evidence type="ECO:0000313" key="2">
    <source>
        <dbReference type="EMBL" id="KAG6393301.1"/>
    </source>
</evidence>
<dbReference type="AlphaFoldDB" id="A0A8X8WFZ9"/>
<name>A0A8X8WFZ9_SALSN</name>
<gene>
    <name evidence="2" type="ORF">SASPL_147538</name>
</gene>
<organism evidence="2">
    <name type="scientific">Salvia splendens</name>
    <name type="common">Scarlet sage</name>
    <dbReference type="NCBI Taxonomy" id="180675"/>
    <lineage>
        <taxon>Eukaryota</taxon>
        <taxon>Viridiplantae</taxon>
        <taxon>Streptophyta</taxon>
        <taxon>Embryophyta</taxon>
        <taxon>Tracheophyta</taxon>
        <taxon>Spermatophyta</taxon>
        <taxon>Magnoliopsida</taxon>
        <taxon>eudicotyledons</taxon>
        <taxon>Gunneridae</taxon>
        <taxon>Pentapetalae</taxon>
        <taxon>asterids</taxon>
        <taxon>lamiids</taxon>
        <taxon>Lamiales</taxon>
        <taxon>Lamiaceae</taxon>
        <taxon>Nepetoideae</taxon>
        <taxon>Mentheae</taxon>
        <taxon>Salviinae</taxon>
        <taxon>Salvia</taxon>
        <taxon>Salvia subgen. Calosphace</taxon>
        <taxon>core Calosphace</taxon>
    </lineage>
</organism>
<dbReference type="Proteomes" id="UP000298416">
    <property type="component" value="Unassembled WGS sequence"/>
</dbReference>
<evidence type="ECO:0000256" key="1">
    <source>
        <dbReference type="SAM" id="MobiDB-lite"/>
    </source>
</evidence>
<protein>
    <submittedName>
        <fullName evidence="2">Uncharacterized protein</fullName>
    </submittedName>
</protein>
<evidence type="ECO:0000313" key="3">
    <source>
        <dbReference type="Proteomes" id="UP000298416"/>
    </source>
</evidence>
<proteinExistence type="predicted"/>
<feature type="region of interest" description="Disordered" evidence="1">
    <location>
        <begin position="76"/>
        <end position="95"/>
    </location>
</feature>